<evidence type="ECO:0000313" key="2">
    <source>
        <dbReference type="Proteomes" id="UP001202328"/>
    </source>
</evidence>
<gene>
    <name evidence="1" type="ORF">MKW98_008948</name>
</gene>
<reference evidence="1" key="1">
    <citation type="submission" date="2022-04" db="EMBL/GenBank/DDBJ databases">
        <title>A functionally conserved STORR gene fusion in Papaver species that diverged 16.8 million years ago.</title>
        <authorList>
            <person name="Catania T."/>
        </authorList>
    </citation>
    <scope>NUCLEOTIDE SEQUENCE</scope>
    <source>
        <strain evidence="1">S-188037</strain>
    </source>
</reference>
<comment type="caution">
    <text evidence="1">The sequence shown here is derived from an EMBL/GenBank/DDBJ whole genome shotgun (WGS) entry which is preliminary data.</text>
</comment>
<organism evidence="1 2">
    <name type="scientific">Papaver atlanticum</name>
    <dbReference type="NCBI Taxonomy" id="357466"/>
    <lineage>
        <taxon>Eukaryota</taxon>
        <taxon>Viridiplantae</taxon>
        <taxon>Streptophyta</taxon>
        <taxon>Embryophyta</taxon>
        <taxon>Tracheophyta</taxon>
        <taxon>Spermatophyta</taxon>
        <taxon>Magnoliopsida</taxon>
        <taxon>Ranunculales</taxon>
        <taxon>Papaveraceae</taxon>
        <taxon>Papaveroideae</taxon>
        <taxon>Papaver</taxon>
    </lineage>
</organism>
<dbReference type="Proteomes" id="UP001202328">
    <property type="component" value="Unassembled WGS sequence"/>
</dbReference>
<name>A0AAD4XFQ8_9MAGN</name>
<proteinExistence type="predicted"/>
<accession>A0AAD4XFQ8</accession>
<keyword evidence="2" id="KW-1185">Reference proteome</keyword>
<sequence length="122" mass="14218">MGKRFMGIERTILRPPPNRPGPIKMKFGACQNATTSADETIYELLVLVDKPELLSQAISVLAELRFEFQQKIWKKKEVYFGRISRNSQCQWSDARCTLEFDDGRIKGSVHRIHFLILWHVHC</sequence>
<evidence type="ECO:0000313" key="1">
    <source>
        <dbReference type="EMBL" id="KAI3909000.1"/>
    </source>
</evidence>
<dbReference type="EMBL" id="JAJJMB010010406">
    <property type="protein sequence ID" value="KAI3909000.1"/>
    <property type="molecule type" value="Genomic_DNA"/>
</dbReference>
<protein>
    <submittedName>
        <fullName evidence="1">Uncharacterized protein</fullName>
    </submittedName>
</protein>
<dbReference type="AlphaFoldDB" id="A0AAD4XFQ8"/>